<comment type="similarity">
    <text evidence="3">In the C-terminal section; belongs to the protein kinase superfamily. Ser/Thr protein kinase family.</text>
</comment>
<gene>
    <name evidence="17" type="ORF">EUGRSUZ_H02417</name>
</gene>
<dbReference type="CDD" id="cd06899">
    <property type="entry name" value="lectin_legume_LecRK_Arcelin_ConA"/>
    <property type="match status" value="1"/>
</dbReference>
<comment type="similarity">
    <text evidence="2">In the N-terminal section; belongs to the leguminous lectin family.</text>
</comment>
<feature type="domain" description="Protein kinase" evidence="16">
    <location>
        <begin position="193"/>
        <end position="465"/>
    </location>
</feature>
<evidence type="ECO:0000256" key="12">
    <source>
        <dbReference type="ARBA" id="ARBA00022989"/>
    </source>
</evidence>
<evidence type="ECO:0000256" key="7">
    <source>
        <dbReference type="ARBA" id="ARBA00022692"/>
    </source>
</evidence>
<dbReference type="Pfam" id="PF00139">
    <property type="entry name" value="Lectin_legB"/>
    <property type="match status" value="1"/>
</dbReference>
<dbReference type="Gene3D" id="2.60.120.200">
    <property type="match status" value="1"/>
</dbReference>
<keyword evidence="14" id="KW-0675">Receptor</keyword>
<proteinExistence type="inferred from homology"/>
<name>A0A059B0W3_EUCGR</name>
<dbReference type="GO" id="GO:0030246">
    <property type="term" value="F:carbohydrate binding"/>
    <property type="evidence" value="ECO:0007669"/>
    <property type="project" value="UniProtKB-KW"/>
</dbReference>
<dbReference type="GO" id="GO:0002229">
    <property type="term" value="P:defense response to oomycetes"/>
    <property type="evidence" value="ECO:0007669"/>
    <property type="project" value="UniProtKB-ARBA"/>
</dbReference>
<keyword evidence="15" id="KW-0325">Glycoprotein</keyword>
<keyword evidence="10" id="KW-0547">Nucleotide-binding</keyword>
<dbReference type="InterPro" id="IPR019825">
    <property type="entry name" value="Lectin_legB_Mn/Ca_BS"/>
</dbReference>
<dbReference type="EC" id="2.7.11.1" evidence="4"/>
<keyword evidence="5" id="KW-1003">Cell membrane</keyword>
<evidence type="ECO:0000256" key="13">
    <source>
        <dbReference type="ARBA" id="ARBA00023136"/>
    </source>
</evidence>
<evidence type="ECO:0000256" key="14">
    <source>
        <dbReference type="ARBA" id="ARBA00023170"/>
    </source>
</evidence>
<evidence type="ECO:0000256" key="1">
    <source>
        <dbReference type="ARBA" id="ARBA00004251"/>
    </source>
</evidence>
<dbReference type="PROSITE" id="PS50011">
    <property type="entry name" value="PROTEIN_KINASE_DOM"/>
    <property type="match status" value="1"/>
</dbReference>
<evidence type="ECO:0000256" key="9">
    <source>
        <dbReference type="ARBA" id="ARBA00022734"/>
    </source>
</evidence>
<dbReference type="InterPro" id="IPR011009">
    <property type="entry name" value="Kinase-like_dom_sf"/>
</dbReference>
<evidence type="ECO:0000256" key="15">
    <source>
        <dbReference type="ARBA" id="ARBA00023180"/>
    </source>
</evidence>
<keyword evidence="13" id="KW-0472">Membrane</keyword>
<dbReference type="GO" id="GO:0005524">
    <property type="term" value="F:ATP binding"/>
    <property type="evidence" value="ECO:0007669"/>
    <property type="project" value="UniProtKB-KW"/>
</dbReference>
<keyword evidence="6" id="KW-0418">Kinase</keyword>
<dbReference type="InterPro" id="IPR001245">
    <property type="entry name" value="Ser-Thr/Tyr_kinase_cat_dom"/>
</dbReference>
<keyword evidence="8" id="KW-0732">Signal</keyword>
<dbReference type="InterPro" id="IPR050528">
    <property type="entry name" value="L-type_Lectin-RKs"/>
</dbReference>
<accession>A0A059B0W3</accession>
<reference evidence="17" key="1">
    <citation type="submission" date="2013-07" db="EMBL/GenBank/DDBJ databases">
        <title>The genome of Eucalyptus grandis.</title>
        <authorList>
            <person name="Schmutz J."/>
            <person name="Hayes R."/>
            <person name="Myburg A."/>
            <person name="Tuskan G."/>
            <person name="Grattapaglia D."/>
            <person name="Rokhsar D.S."/>
        </authorList>
    </citation>
    <scope>NUCLEOTIDE SEQUENCE</scope>
    <source>
        <tissue evidence="17">Leaf extractions</tissue>
    </source>
</reference>
<dbReference type="InterPro" id="IPR013320">
    <property type="entry name" value="ConA-like_dom_sf"/>
</dbReference>
<dbReference type="InterPro" id="IPR001220">
    <property type="entry name" value="Legume_lectin_dom"/>
</dbReference>
<keyword evidence="6" id="KW-0723">Serine/threonine-protein kinase</keyword>
<dbReference type="SUPFAM" id="SSF49899">
    <property type="entry name" value="Concanavalin A-like lectins/glucanases"/>
    <property type="match status" value="1"/>
</dbReference>
<evidence type="ECO:0000256" key="10">
    <source>
        <dbReference type="ARBA" id="ARBA00022741"/>
    </source>
</evidence>
<dbReference type="SUPFAM" id="SSF56112">
    <property type="entry name" value="Protein kinase-like (PK-like)"/>
    <property type="match status" value="1"/>
</dbReference>
<evidence type="ECO:0000256" key="4">
    <source>
        <dbReference type="ARBA" id="ARBA00012513"/>
    </source>
</evidence>
<keyword evidence="9" id="KW-0430">Lectin</keyword>
<dbReference type="Gene3D" id="1.10.510.10">
    <property type="entry name" value="Transferase(Phosphotransferase) domain 1"/>
    <property type="match status" value="1"/>
</dbReference>
<evidence type="ECO:0000256" key="6">
    <source>
        <dbReference type="ARBA" id="ARBA00022527"/>
    </source>
</evidence>
<organism evidence="17">
    <name type="scientific">Eucalyptus grandis</name>
    <name type="common">Flooded gum</name>
    <dbReference type="NCBI Taxonomy" id="71139"/>
    <lineage>
        <taxon>Eukaryota</taxon>
        <taxon>Viridiplantae</taxon>
        <taxon>Streptophyta</taxon>
        <taxon>Embryophyta</taxon>
        <taxon>Tracheophyta</taxon>
        <taxon>Spermatophyta</taxon>
        <taxon>Magnoliopsida</taxon>
        <taxon>eudicotyledons</taxon>
        <taxon>Gunneridae</taxon>
        <taxon>Pentapetalae</taxon>
        <taxon>rosids</taxon>
        <taxon>malvids</taxon>
        <taxon>Myrtales</taxon>
        <taxon>Myrtaceae</taxon>
        <taxon>Myrtoideae</taxon>
        <taxon>Eucalypteae</taxon>
        <taxon>Eucalyptus</taxon>
    </lineage>
</organism>
<dbReference type="GO" id="GO:0005886">
    <property type="term" value="C:plasma membrane"/>
    <property type="evidence" value="ECO:0000318"/>
    <property type="project" value="GO_Central"/>
</dbReference>
<keyword evidence="7" id="KW-0812">Transmembrane</keyword>
<evidence type="ECO:0000256" key="5">
    <source>
        <dbReference type="ARBA" id="ARBA00022475"/>
    </source>
</evidence>
<dbReference type="GO" id="GO:0004674">
    <property type="term" value="F:protein serine/threonine kinase activity"/>
    <property type="evidence" value="ECO:0007669"/>
    <property type="project" value="UniProtKB-KW"/>
</dbReference>
<evidence type="ECO:0000259" key="16">
    <source>
        <dbReference type="PROSITE" id="PS50011"/>
    </source>
</evidence>
<comment type="subcellular location">
    <subcellularLocation>
        <location evidence="1">Cell membrane</location>
        <topology evidence="1">Single-pass type I membrane protein</topology>
    </subcellularLocation>
</comment>
<dbReference type="Gene3D" id="3.30.200.20">
    <property type="entry name" value="Phosphorylase Kinase, domain 1"/>
    <property type="match status" value="1"/>
</dbReference>
<dbReference type="PANTHER" id="PTHR27007">
    <property type="match status" value="1"/>
</dbReference>
<dbReference type="FunFam" id="1.10.510.10:FF:000240">
    <property type="entry name" value="Lectin-domain containing receptor kinase A4.3"/>
    <property type="match status" value="1"/>
</dbReference>
<dbReference type="Gramene" id="KCW59664">
    <property type="protein sequence ID" value="KCW59664"/>
    <property type="gene ID" value="EUGRSUZ_H02417"/>
</dbReference>
<dbReference type="eggNOG" id="ENOG502QQSK">
    <property type="taxonomic scope" value="Eukaryota"/>
</dbReference>
<evidence type="ECO:0000313" key="17">
    <source>
        <dbReference type="EMBL" id="KCW59664.1"/>
    </source>
</evidence>
<protein>
    <recommendedName>
        <fullName evidence="4">non-specific serine/threonine protein kinase</fullName>
        <ecNumber evidence="4">2.7.11.1</ecNumber>
    </recommendedName>
</protein>
<keyword evidence="11" id="KW-0067">ATP-binding</keyword>
<dbReference type="EMBL" id="KK198760">
    <property type="protein sequence ID" value="KCW59664.1"/>
    <property type="molecule type" value="Genomic_DNA"/>
</dbReference>
<dbReference type="AlphaFoldDB" id="A0A059B0W3"/>
<dbReference type="InterPro" id="IPR000719">
    <property type="entry name" value="Prot_kinase_dom"/>
</dbReference>
<evidence type="ECO:0000256" key="3">
    <source>
        <dbReference type="ARBA" id="ARBA00010217"/>
    </source>
</evidence>
<evidence type="ECO:0000256" key="11">
    <source>
        <dbReference type="ARBA" id="ARBA00022840"/>
    </source>
</evidence>
<dbReference type="PROSITE" id="PS00307">
    <property type="entry name" value="LECTIN_LEGUME_BETA"/>
    <property type="match status" value="1"/>
</dbReference>
<keyword evidence="6" id="KW-0808">Transferase</keyword>
<dbReference type="OMA" id="PLDMTSH"/>
<dbReference type="InParanoid" id="A0A059B0W3"/>
<dbReference type="Pfam" id="PF07714">
    <property type="entry name" value="PK_Tyr_Ser-Thr"/>
    <property type="match status" value="2"/>
</dbReference>
<evidence type="ECO:0000256" key="8">
    <source>
        <dbReference type="ARBA" id="ARBA00022729"/>
    </source>
</evidence>
<sequence length="465" mass="52433">MVYEGNARPHVGTIEFTSHTSSWRLTDFSTLFSFIIDTQNQSEYGSGLAFFLTPVGFQIPVNSTGGFLGLFNTTYNDLSSNQIVGVEFDTFANPKWDPPYEHVGINKNSIALALTTPWNASFHSGDTADVWIVCNSTTKNLSISWSYQITRNRYEKTSISYQIDLTAVLPEEFVREGPWRFTYADLVSATNNFAEERKMGEGGCRAVYKGHLVGLDAAVAVKQISRGLKQGNEEFITEVKMINSLGPRNLVQLIGWCHKANEFLLVYAFMPNGSLNRHLFGKRRPLNSRFKVKLGDLGLARLMDHELGPLMTRLARKFGYLATEYMSTGRASKQSYVYSFGVVALEIVTGRRSVDPMEQSSQMNLVEWVWELHGKNRVVKAVDERLKMDFDGKQVERLLVVGLWCAHPDKGLRPSVRQALQALNFEIPVPVLPYKMSPAVYPVTPSATTYVPYLFKEFIPPPHIR</sequence>
<evidence type="ECO:0000256" key="2">
    <source>
        <dbReference type="ARBA" id="ARBA00008536"/>
    </source>
</evidence>
<keyword evidence="12" id="KW-1133">Transmembrane helix</keyword>